<protein>
    <submittedName>
        <fullName evidence="1">Uncharacterized protein</fullName>
    </submittedName>
</protein>
<gene>
    <name evidence="1" type="ORF">L0C25_04685</name>
</gene>
<dbReference type="EMBL" id="CP094970">
    <property type="protein sequence ID" value="UYM06376.1"/>
    <property type="molecule type" value="Genomic_DNA"/>
</dbReference>
<dbReference type="AlphaFoldDB" id="A0AA46TJC2"/>
<accession>A0AA46TJC2</accession>
<name>A0AA46TJC2_9ACTN</name>
<dbReference type="Proteomes" id="UP001164390">
    <property type="component" value="Chromosome"/>
</dbReference>
<organism evidence="1 2">
    <name type="scientific">Solicola gregarius</name>
    <dbReference type="NCBI Taxonomy" id="2908642"/>
    <lineage>
        <taxon>Bacteria</taxon>
        <taxon>Bacillati</taxon>
        <taxon>Actinomycetota</taxon>
        <taxon>Actinomycetes</taxon>
        <taxon>Propionibacteriales</taxon>
        <taxon>Nocardioidaceae</taxon>
        <taxon>Solicola</taxon>
    </lineage>
</organism>
<dbReference type="RefSeq" id="WP_271635272.1">
    <property type="nucleotide sequence ID" value="NZ_CP094970.1"/>
</dbReference>
<keyword evidence="2" id="KW-1185">Reference proteome</keyword>
<proteinExistence type="predicted"/>
<evidence type="ECO:0000313" key="1">
    <source>
        <dbReference type="EMBL" id="UYM06376.1"/>
    </source>
</evidence>
<dbReference type="KEGG" id="sgrg:L0C25_04685"/>
<sequence>MPLGEQIVGRAFPRGWLQALGCTEIETVNVAGRRVDFVLDWQQRELMGRE</sequence>
<evidence type="ECO:0000313" key="2">
    <source>
        <dbReference type="Proteomes" id="UP001164390"/>
    </source>
</evidence>
<reference evidence="1" key="1">
    <citation type="submission" date="2022-01" db="EMBL/GenBank/DDBJ databases">
        <title>Nocardioidaceae gen. sp. A5X3R13.</title>
        <authorList>
            <person name="Lopez Marin M.A."/>
            <person name="Uhlik O."/>
        </authorList>
    </citation>
    <scope>NUCLEOTIDE SEQUENCE</scope>
    <source>
        <strain evidence="1">A5X3R13</strain>
    </source>
</reference>